<dbReference type="HOGENOM" id="CLU_986575_0_0_0"/>
<dbReference type="EMBL" id="CP001739">
    <property type="protein sequence ID" value="ACZ09225.1"/>
    <property type="molecule type" value="Genomic_DNA"/>
</dbReference>
<organism evidence="2 3">
    <name type="scientific">Sebaldella termitidis (strain ATCC 33386 / NCTC 11300)</name>
    <dbReference type="NCBI Taxonomy" id="526218"/>
    <lineage>
        <taxon>Bacteria</taxon>
        <taxon>Fusobacteriati</taxon>
        <taxon>Fusobacteriota</taxon>
        <taxon>Fusobacteriia</taxon>
        <taxon>Fusobacteriales</taxon>
        <taxon>Leptotrichiaceae</taxon>
        <taxon>Sebaldella</taxon>
    </lineage>
</organism>
<dbReference type="STRING" id="526218.Sterm_2372"/>
<dbReference type="Pfam" id="PF20335">
    <property type="entry name" value="DUF6630"/>
    <property type="match status" value="1"/>
</dbReference>
<protein>
    <recommendedName>
        <fullName evidence="1">DUF6630 domain-containing protein</fullName>
    </recommendedName>
</protein>
<dbReference type="Proteomes" id="UP000000845">
    <property type="component" value="Chromosome"/>
</dbReference>
<name>D1AL82_SEBTE</name>
<evidence type="ECO:0000313" key="2">
    <source>
        <dbReference type="EMBL" id="ACZ09225.1"/>
    </source>
</evidence>
<accession>D1AL82</accession>
<sequence>MFNFFKKSISKKEENKITITKIEIIKYKKLMKAIVGNRGDTLYKFIDEYNSRNLKNIDVEIRSTILKHHTYDTPEEFEIDLFNTYFSELALMYLESKGYMLSVNWQGEDSEGDVEQFVNSVLTAKGEKIIYFDDLLKLRKRIADNEICVYNSDFLLIKLKLIDTELKERGYSLYLINDNSDIYHLFIAETGAITEDEKIINFWAADVDDYKYNGLGRKLNSGISTHKLTVVQEDGSIKEILKNTMFFINNETETELEIETITCEDTIKGKIRNNNINYEIIS</sequence>
<dbReference type="KEGG" id="str:Sterm_2372"/>
<reference evidence="3" key="1">
    <citation type="submission" date="2009-09" db="EMBL/GenBank/DDBJ databases">
        <title>The complete chromosome of Sebaldella termitidis ATCC 33386.</title>
        <authorList>
            <consortium name="US DOE Joint Genome Institute (JGI-PGF)"/>
            <person name="Lucas S."/>
            <person name="Copeland A."/>
            <person name="Lapidus A."/>
            <person name="Glavina del Rio T."/>
            <person name="Dalin E."/>
            <person name="Tice H."/>
            <person name="Bruce D."/>
            <person name="Goodwin L."/>
            <person name="Pitluck S."/>
            <person name="Kyrpides N."/>
            <person name="Mavromatis K."/>
            <person name="Ivanova N."/>
            <person name="Mikhailova N."/>
            <person name="Sims D."/>
            <person name="Meincke L."/>
            <person name="Brettin T."/>
            <person name="Detter J.C."/>
            <person name="Han C."/>
            <person name="Larimer F."/>
            <person name="Land M."/>
            <person name="Hauser L."/>
            <person name="Markowitz V."/>
            <person name="Cheng J.F."/>
            <person name="Hugenholtz P."/>
            <person name="Woyke T."/>
            <person name="Wu D."/>
            <person name="Eisen J.A."/>
        </authorList>
    </citation>
    <scope>NUCLEOTIDE SEQUENCE [LARGE SCALE GENOMIC DNA]</scope>
    <source>
        <strain evidence="3">ATCC 33386 / NCTC 11300</strain>
    </source>
</reference>
<evidence type="ECO:0000313" key="3">
    <source>
        <dbReference type="Proteomes" id="UP000000845"/>
    </source>
</evidence>
<feature type="domain" description="DUF6630" evidence="1">
    <location>
        <begin position="72"/>
        <end position="192"/>
    </location>
</feature>
<gene>
    <name evidence="2" type="ordered locus">Sterm_2372</name>
</gene>
<dbReference type="InterPro" id="IPR046582">
    <property type="entry name" value="DUF6630"/>
</dbReference>
<dbReference type="AlphaFoldDB" id="D1AL82"/>
<keyword evidence="3" id="KW-1185">Reference proteome</keyword>
<proteinExistence type="predicted"/>
<dbReference type="RefSeq" id="WP_012861819.1">
    <property type="nucleotide sequence ID" value="NC_013517.1"/>
</dbReference>
<evidence type="ECO:0000259" key="1">
    <source>
        <dbReference type="Pfam" id="PF20335"/>
    </source>
</evidence>
<reference evidence="2 3" key="2">
    <citation type="journal article" date="2010" name="Stand. Genomic Sci.">
        <title>Complete genome sequence of Sebaldella termitidis type strain (NCTC 11300).</title>
        <authorList>
            <person name="Harmon-Smith M."/>
            <person name="Celia L."/>
            <person name="Chertkov O."/>
            <person name="Lapidus A."/>
            <person name="Copeland A."/>
            <person name="Glavina Del Rio T."/>
            <person name="Nolan M."/>
            <person name="Lucas S."/>
            <person name="Tice H."/>
            <person name="Cheng J.F."/>
            <person name="Han C."/>
            <person name="Detter J.C."/>
            <person name="Bruce D."/>
            <person name="Goodwin L."/>
            <person name="Pitluck S."/>
            <person name="Pati A."/>
            <person name="Liolios K."/>
            <person name="Ivanova N."/>
            <person name="Mavromatis K."/>
            <person name="Mikhailova N."/>
            <person name="Chen A."/>
            <person name="Palaniappan K."/>
            <person name="Land M."/>
            <person name="Hauser L."/>
            <person name="Chang Y.J."/>
            <person name="Jeffries C.D."/>
            <person name="Brettin T."/>
            <person name="Goker M."/>
            <person name="Beck B."/>
            <person name="Bristow J."/>
            <person name="Eisen J.A."/>
            <person name="Markowitz V."/>
            <person name="Hugenholtz P."/>
            <person name="Kyrpides N.C."/>
            <person name="Klenk H.P."/>
            <person name="Chen F."/>
        </authorList>
    </citation>
    <scope>NUCLEOTIDE SEQUENCE [LARGE SCALE GENOMIC DNA]</scope>
    <source>
        <strain evidence="3">ATCC 33386 / NCTC 11300</strain>
    </source>
</reference>